<proteinExistence type="predicted"/>
<sequence>MLIPTRTFSPNDSPLPMRRYESAHSYPQDPPTPSGLFDLHGPRARTASSDAGSIAPSDYTTSNWSGSLYGSMYEQAAADEAALDAADAADAASAHNSSAGSQMMPPFEGRVERLSTEQIKRHPFVQELIRNTGTTGKDIRDLTQEQLQQHPYVQHLLQLIANLSFKINAGSQQSDTSQFNLFQDEDRAPRQPLAITYPRTNSSSNGIGLPSRDSIDATTYPSLFWYRSHALKTLRNNTFNLPLRKVILNWDGQAMDEHRYSSMRNDAKEKCVRKFQGVPDQVSPYKFKTYEYFSVKYPALWARLVVEFAAEWTELTYCASNWKSTAVLGHTLRNLRWVNTLYRDARTNADAAPSANNSTSAGVRNPDNHLSTPHNPPPRTDTAAAPSTEEPRSTTGPPGDESTSTSTVASASSQPREDWPSGSLAALLGRARATGQSTGDSQPTGDSLRRSHLSGPLQRAVTGSTNTSNTPTDNTLPGAATRHTTSETGQVTTSATSILSQEREQQEVQSAEDTTAQESRRQAASPVARPSDNPNTTSSNPSGGEATVGEASSLSPTPPSASDHGSSLDPKLRTAEKVTDEELKKLPRETIVALLQSRGTVNSRAHRTTLDSELLTRHRACAFTQGDVTTAEAEVSANKRTKRVRPNRRVAQDTAQDTASKT</sequence>
<feature type="compositionally biased region" description="Polar residues" evidence="1">
    <location>
        <begin position="482"/>
        <end position="500"/>
    </location>
</feature>
<protein>
    <submittedName>
        <fullName evidence="2">Uncharacterized protein</fullName>
    </submittedName>
</protein>
<gene>
    <name evidence="2" type="ORF">A4X13_0g8063</name>
</gene>
<dbReference type="Proteomes" id="UP000077521">
    <property type="component" value="Unassembled WGS sequence"/>
</dbReference>
<reference evidence="2" key="1">
    <citation type="submission" date="2016-04" db="EMBL/GenBank/DDBJ databases">
        <authorList>
            <person name="Nguyen H.D."/>
            <person name="Samba Siva P."/>
            <person name="Cullis J."/>
            <person name="Levesque C.A."/>
            <person name="Hambleton S."/>
        </authorList>
    </citation>
    <scope>NUCLEOTIDE SEQUENCE</scope>
    <source>
        <strain evidence="2">DAOMC 236416</strain>
    </source>
</reference>
<evidence type="ECO:0000313" key="3">
    <source>
        <dbReference type="Proteomes" id="UP000077521"/>
    </source>
</evidence>
<keyword evidence="3" id="KW-1185">Reference proteome</keyword>
<accession>A0A177T9C6</accession>
<feature type="compositionally biased region" description="Low complexity" evidence="1">
    <location>
        <begin position="421"/>
        <end position="433"/>
    </location>
</feature>
<dbReference type="AlphaFoldDB" id="A0A177T9C6"/>
<feature type="region of interest" description="Disordered" evidence="1">
    <location>
        <begin position="633"/>
        <end position="662"/>
    </location>
</feature>
<feature type="compositionally biased region" description="Polar residues" evidence="1">
    <location>
        <begin position="1"/>
        <end position="12"/>
    </location>
</feature>
<feature type="compositionally biased region" description="Polar residues" evidence="1">
    <location>
        <begin position="507"/>
        <end position="517"/>
    </location>
</feature>
<feature type="compositionally biased region" description="Low complexity" evidence="1">
    <location>
        <begin position="402"/>
        <end position="413"/>
    </location>
</feature>
<reference evidence="2" key="2">
    <citation type="journal article" date="2019" name="IMA Fungus">
        <title>Genome sequencing and comparison of five Tilletia species to identify candidate genes for the detection of regulated species infecting wheat.</title>
        <authorList>
            <person name="Nguyen H.D.T."/>
            <person name="Sultana T."/>
            <person name="Kesanakurti P."/>
            <person name="Hambleton S."/>
        </authorList>
    </citation>
    <scope>NUCLEOTIDE SEQUENCE</scope>
    <source>
        <strain evidence="2">DAOMC 236416</strain>
    </source>
</reference>
<feature type="compositionally biased region" description="Low complexity" evidence="1">
    <location>
        <begin position="462"/>
        <end position="475"/>
    </location>
</feature>
<comment type="caution">
    <text evidence="2">The sequence shown here is derived from an EMBL/GenBank/DDBJ whole genome shotgun (WGS) entry which is preliminary data.</text>
</comment>
<organism evidence="2 3">
    <name type="scientific">Tilletia indica</name>
    <dbReference type="NCBI Taxonomy" id="43049"/>
    <lineage>
        <taxon>Eukaryota</taxon>
        <taxon>Fungi</taxon>
        <taxon>Dikarya</taxon>
        <taxon>Basidiomycota</taxon>
        <taxon>Ustilaginomycotina</taxon>
        <taxon>Exobasidiomycetes</taxon>
        <taxon>Tilletiales</taxon>
        <taxon>Tilletiaceae</taxon>
        <taxon>Tilletia</taxon>
    </lineage>
</organism>
<feature type="compositionally biased region" description="Polar residues" evidence="1">
    <location>
        <begin position="434"/>
        <end position="445"/>
    </location>
</feature>
<feature type="region of interest" description="Disordered" evidence="1">
    <location>
        <begin position="349"/>
        <end position="572"/>
    </location>
</feature>
<evidence type="ECO:0000256" key="1">
    <source>
        <dbReference type="SAM" id="MobiDB-lite"/>
    </source>
</evidence>
<name>A0A177T9C6_9BASI</name>
<dbReference type="EMBL" id="LWDF02001227">
    <property type="protein sequence ID" value="KAE8239799.1"/>
    <property type="molecule type" value="Genomic_DNA"/>
</dbReference>
<feature type="compositionally biased region" description="Polar residues" evidence="1">
    <location>
        <begin position="354"/>
        <end position="373"/>
    </location>
</feature>
<evidence type="ECO:0000313" key="2">
    <source>
        <dbReference type="EMBL" id="KAE8239799.1"/>
    </source>
</evidence>
<feature type="compositionally biased region" description="Polar residues" evidence="1">
    <location>
        <begin position="653"/>
        <end position="662"/>
    </location>
</feature>
<feature type="compositionally biased region" description="Basic residues" evidence="1">
    <location>
        <begin position="639"/>
        <end position="648"/>
    </location>
</feature>
<feature type="region of interest" description="Disordered" evidence="1">
    <location>
        <begin position="1"/>
        <end position="57"/>
    </location>
</feature>
<feature type="compositionally biased region" description="Low complexity" evidence="1">
    <location>
        <begin position="530"/>
        <end position="542"/>
    </location>
</feature>